<organism evidence="2 3">
    <name type="scientific">Bimuria novae-zelandiae CBS 107.79</name>
    <dbReference type="NCBI Taxonomy" id="1447943"/>
    <lineage>
        <taxon>Eukaryota</taxon>
        <taxon>Fungi</taxon>
        <taxon>Dikarya</taxon>
        <taxon>Ascomycota</taxon>
        <taxon>Pezizomycotina</taxon>
        <taxon>Dothideomycetes</taxon>
        <taxon>Pleosporomycetidae</taxon>
        <taxon>Pleosporales</taxon>
        <taxon>Massarineae</taxon>
        <taxon>Didymosphaeriaceae</taxon>
        <taxon>Bimuria</taxon>
    </lineage>
</organism>
<dbReference type="EMBL" id="ML976725">
    <property type="protein sequence ID" value="KAF1968052.1"/>
    <property type="molecule type" value="Genomic_DNA"/>
</dbReference>
<dbReference type="AlphaFoldDB" id="A0A6A5UW88"/>
<protein>
    <recommendedName>
        <fullName evidence="1">DUF6604 domain-containing protein</fullName>
    </recommendedName>
</protein>
<gene>
    <name evidence="2" type="ORF">BU23DRAFT_602500</name>
</gene>
<evidence type="ECO:0000313" key="3">
    <source>
        <dbReference type="Proteomes" id="UP000800036"/>
    </source>
</evidence>
<dbReference type="PANTHER" id="PTHR38795">
    <property type="entry name" value="DUF6604 DOMAIN-CONTAINING PROTEIN"/>
    <property type="match status" value="1"/>
</dbReference>
<dbReference type="Proteomes" id="UP000800036">
    <property type="component" value="Unassembled WGS sequence"/>
</dbReference>
<proteinExistence type="predicted"/>
<evidence type="ECO:0000313" key="2">
    <source>
        <dbReference type="EMBL" id="KAF1968052.1"/>
    </source>
</evidence>
<feature type="domain" description="DUF6604" evidence="1">
    <location>
        <begin position="1"/>
        <end position="209"/>
    </location>
</feature>
<dbReference type="OrthoDB" id="3670250at2759"/>
<sequence>MATHIAKSATAFVPPGLESLFKRLLKLHRQANQFHESRNTEERDLASDASHRYFNGVLQETVDILRPLLSGSPKTSKFPRATASVEAINLVEDAIHKFSSLNIAGSSRDYVPPIDTRVPPEDSQSDATIEQEIKRLPEVKTVVVEMNEDQQEDEFFVLIEMFIGEIHEIREPLIKWWTAYKAGTMELSIVAVLTNVAIDLVRQAELEFEQFLVRPKKFPAALFPVSTLPILLYLWEDPPCVICLKGASEIFPTIDQDSPFRHE</sequence>
<dbReference type="InterPro" id="IPR046539">
    <property type="entry name" value="DUF6604"/>
</dbReference>
<reference evidence="2" key="1">
    <citation type="journal article" date="2020" name="Stud. Mycol.">
        <title>101 Dothideomycetes genomes: a test case for predicting lifestyles and emergence of pathogens.</title>
        <authorList>
            <person name="Haridas S."/>
            <person name="Albert R."/>
            <person name="Binder M."/>
            <person name="Bloem J."/>
            <person name="Labutti K."/>
            <person name="Salamov A."/>
            <person name="Andreopoulos B."/>
            <person name="Baker S."/>
            <person name="Barry K."/>
            <person name="Bills G."/>
            <person name="Bluhm B."/>
            <person name="Cannon C."/>
            <person name="Castanera R."/>
            <person name="Culley D."/>
            <person name="Daum C."/>
            <person name="Ezra D."/>
            <person name="Gonzalez J."/>
            <person name="Henrissat B."/>
            <person name="Kuo A."/>
            <person name="Liang C."/>
            <person name="Lipzen A."/>
            <person name="Lutzoni F."/>
            <person name="Magnuson J."/>
            <person name="Mondo S."/>
            <person name="Nolan M."/>
            <person name="Ohm R."/>
            <person name="Pangilinan J."/>
            <person name="Park H.-J."/>
            <person name="Ramirez L."/>
            <person name="Alfaro M."/>
            <person name="Sun H."/>
            <person name="Tritt A."/>
            <person name="Yoshinaga Y."/>
            <person name="Zwiers L.-H."/>
            <person name="Turgeon B."/>
            <person name="Goodwin S."/>
            <person name="Spatafora J."/>
            <person name="Crous P."/>
            <person name="Grigoriev I."/>
        </authorList>
    </citation>
    <scope>NUCLEOTIDE SEQUENCE</scope>
    <source>
        <strain evidence="2">CBS 107.79</strain>
    </source>
</reference>
<dbReference type="Pfam" id="PF20253">
    <property type="entry name" value="DUF6604"/>
    <property type="match status" value="1"/>
</dbReference>
<evidence type="ECO:0000259" key="1">
    <source>
        <dbReference type="Pfam" id="PF20253"/>
    </source>
</evidence>
<dbReference type="PANTHER" id="PTHR38795:SF1">
    <property type="entry name" value="DUF6604 DOMAIN-CONTAINING PROTEIN"/>
    <property type="match status" value="1"/>
</dbReference>
<accession>A0A6A5UW88</accession>
<name>A0A6A5UW88_9PLEO</name>
<keyword evidence="3" id="KW-1185">Reference proteome</keyword>